<keyword evidence="3" id="KW-1185">Reference proteome</keyword>
<feature type="transmembrane region" description="Helical" evidence="1">
    <location>
        <begin position="298"/>
        <end position="324"/>
    </location>
</feature>
<comment type="caution">
    <text evidence="2">The sequence shown here is derived from an EMBL/GenBank/DDBJ whole genome shotgun (WGS) entry which is preliminary data.</text>
</comment>
<name>A0A2T4ZG81_9HYPH</name>
<proteinExistence type="predicted"/>
<gene>
    <name evidence="2" type="ORF">C8P69_102314</name>
</gene>
<feature type="transmembrane region" description="Helical" evidence="1">
    <location>
        <begin position="188"/>
        <end position="207"/>
    </location>
</feature>
<evidence type="ECO:0000313" key="2">
    <source>
        <dbReference type="EMBL" id="PTM60929.1"/>
    </source>
</evidence>
<keyword evidence="1" id="KW-0472">Membrane</keyword>
<evidence type="ECO:0008006" key="4">
    <source>
        <dbReference type="Google" id="ProtNLM"/>
    </source>
</evidence>
<feature type="transmembrane region" description="Helical" evidence="1">
    <location>
        <begin position="270"/>
        <end position="291"/>
    </location>
</feature>
<protein>
    <recommendedName>
        <fullName evidence="4">4-amino-4-deoxy-L-arabinose transferase-like glycosyltransferase</fullName>
    </recommendedName>
</protein>
<feature type="transmembrane region" description="Helical" evidence="1">
    <location>
        <begin position="22"/>
        <end position="43"/>
    </location>
</feature>
<evidence type="ECO:0000256" key="1">
    <source>
        <dbReference type="SAM" id="Phobius"/>
    </source>
</evidence>
<keyword evidence="1" id="KW-0812">Transmembrane</keyword>
<sequence>MLITNTDRTRQDQQDLDTSRPWLVLAIGLGIYALIMATGTRLLDDPDSHWHVHVGARILAEGHFPQTDPYSHSFAGAPWIAKEWLSQVLFAAAHRIGGWFGVVALTALAAALAIALLSRELLARLPLVPALALTGFALLCTIQHLLARPHVLAMPAMVLWFVLLFRAAEAARVPSLAALPLMAWWSNLHGSFTFGLAFGGLLVIEAAMRAAPADRLRLVLGWGAFGLAALAAACLHPYGPEVIVAAFRVLDLGAAKTVIMEWRPQDFSSFGLFEAFLLAGLGLALVLGLRLSPFRTVLLLLLLHLALSHFRHVTTLGFIAPLVVAPALARRPAPVPAGPTGARLAAAMALGLAGLVAVTGLTAAAGRHFTPAPRWMPEAALAAARAAGLTGPVLNDYAFGGFLIARGVPTFIDGRAELYGGPFVVETIRAMGLKDVARLDAILDGGQVQWTLLEPSTPAVAYLDRRPGWRRVFADEVAVVHAREARR</sequence>
<organism evidence="2 3">
    <name type="scientific">Phreatobacter oligotrophus</name>
    <dbReference type="NCBI Taxonomy" id="1122261"/>
    <lineage>
        <taxon>Bacteria</taxon>
        <taxon>Pseudomonadati</taxon>
        <taxon>Pseudomonadota</taxon>
        <taxon>Alphaproteobacteria</taxon>
        <taxon>Hyphomicrobiales</taxon>
        <taxon>Phreatobacteraceae</taxon>
        <taxon>Phreatobacter</taxon>
    </lineage>
</organism>
<evidence type="ECO:0000313" key="3">
    <source>
        <dbReference type="Proteomes" id="UP000241808"/>
    </source>
</evidence>
<feature type="transmembrane region" description="Helical" evidence="1">
    <location>
        <begin position="96"/>
        <end position="115"/>
    </location>
</feature>
<reference evidence="2 3" key="1">
    <citation type="submission" date="2018-04" db="EMBL/GenBank/DDBJ databases">
        <title>Genomic Encyclopedia of Archaeal and Bacterial Type Strains, Phase II (KMG-II): from individual species to whole genera.</title>
        <authorList>
            <person name="Goeker M."/>
        </authorList>
    </citation>
    <scope>NUCLEOTIDE SEQUENCE [LARGE SCALE GENOMIC DNA]</scope>
    <source>
        <strain evidence="2 3">DSM 25521</strain>
    </source>
</reference>
<dbReference type="EMBL" id="PZZL01000002">
    <property type="protein sequence ID" value="PTM60929.1"/>
    <property type="molecule type" value="Genomic_DNA"/>
</dbReference>
<feature type="transmembrane region" description="Helical" evidence="1">
    <location>
        <begin position="121"/>
        <end position="139"/>
    </location>
</feature>
<dbReference type="AlphaFoldDB" id="A0A2T4ZG81"/>
<accession>A0A2T4ZG81</accession>
<feature type="transmembrane region" description="Helical" evidence="1">
    <location>
        <begin position="344"/>
        <end position="366"/>
    </location>
</feature>
<dbReference type="Proteomes" id="UP000241808">
    <property type="component" value="Unassembled WGS sequence"/>
</dbReference>
<keyword evidence="1" id="KW-1133">Transmembrane helix</keyword>
<feature type="transmembrane region" description="Helical" evidence="1">
    <location>
        <begin position="219"/>
        <end position="238"/>
    </location>
</feature>